<gene>
    <name evidence="8" type="ORF">C8E03_10856</name>
    <name evidence="9" type="ORF">CG710_021135</name>
</gene>
<dbReference type="PANTHER" id="PTHR47738">
    <property type="entry name" value="PTS SYSTEM FRUCTOSE-LIKE EIIA COMPONENT-RELATED"/>
    <property type="match status" value="1"/>
</dbReference>
<keyword evidence="2" id="KW-0813">Transport</keyword>
<evidence type="ECO:0000256" key="4">
    <source>
        <dbReference type="ARBA" id="ARBA00022597"/>
    </source>
</evidence>
<reference evidence="8 11" key="2">
    <citation type="submission" date="2018-05" db="EMBL/GenBank/DDBJ databases">
        <title>Genomic Encyclopedia of Type Strains, Phase IV (KMG-IV): sequencing the most valuable type-strain genomes for metagenomic binning, comparative biology and taxonomic classification.</title>
        <authorList>
            <person name="Goeker M."/>
        </authorList>
    </citation>
    <scope>NUCLEOTIDE SEQUENCE [LARGE SCALE GENOMIC DNA]</scope>
    <source>
        <strain evidence="8 11">DSM 28816</strain>
    </source>
</reference>
<protein>
    <submittedName>
        <fullName evidence="9">PTS sugar transporter subunit IIA</fullName>
    </submittedName>
    <submittedName>
        <fullName evidence="8">PTS system fructose-specific IIA component</fullName>
    </submittedName>
</protein>
<dbReference type="OrthoDB" id="95460at2"/>
<dbReference type="AlphaFoldDB" id="A0A255IQI7"/>
<reference evidence="9" key="3">
    <citation type="submission" date="2018-07" db="EMBL/GenBank/DDBJ databases">
        <authorList>
            <person name="Quirk P.G."/>
            <person name="Krulwich T.A."/>
        </authorList>
    </citation>
    <scope>NUCLEOTIDE SEQUENCE</scope>
    <source>
        <strain evidence="9">CCRI-19302</strain>
    </source>
</reference>
<dbReference type="NCBIfam" id="TIGR00848">
    <property type="entry name" value="fruA"/>
    <property type="match status" value="1"/>
</dbReference>
<dbReference type="GO" id="GO:0016020">
    <property type="term" value="C:membrane"/>
    <property type="evidence" value="ECO:0007669"/>
    <property type="project" value="InterPro"/>
</dbReference>
<dbReference type="GO" id="GO:0008982">
    <property type="term" value="F:protein-N(PI)-phosphohistidine-sugar phosphotransferase activity"/>
    <property type="evidence" value="ECO:0007669"/>
    <property type="project" value="InterPro"/>
</dbReference>
<evidence type="ECO:0000313" key="11">
    <source>
        <dbReference type="Proteomes" id="UP000247523"/>
    </source>
</evidence>
<evidence type="ECO:0000256" key="5">
    <source>
        <dbReference type="ARBA" id="ARBA00022679"/>
    </source>
</evidence>
<dbReference type="GO" id="GO:0009401">
    <property type="term" value="P:phosphoenolpyruvate-dependent sugar phosphotransferase system"/>
    <property type="evidence" value="ECO:0007669"/>
    <property type="project" value="UniProtKB-KW"/>
</dbReference>
<dbReference type="InterPro" id="IPR004715">
    <property type="entry name" value="PTS_IIA_fruc"/>
</dbReference>
<evidence type="ECO:0000256" key="6">
    <source>
        <dbReference type="ARBA" id="ARBA00022683"/>
    </source>
</evidence>
<dbReference type="Proteomes" id="UP000247523">
    <property type="component" value="Unassembled WGS sequence"/>
</dbReference>
<organism evidence="9 10">
    <name type="scientific">Lachnotalea glycerini</name>
    <dbReference type="NCBI Taxonomy" id="1763509"/>
    <lineage>
        <taxon>Bacteria</taxon>
        <taxon>Bacillati</taxon>
        <taxon>Bacillota</taxon>
        <taxon>Clostridia</taxon>
        <taxon>Lachnospirales</taxon>
        <taxon>Lachnospiraceae</taxon>
        <taxon>Lachnotalea</taxon>
    </lineage>
</organism>
<dbReference type="InterPro" id="IPR016152">
    <property type="entry name" value="PTrfase/Anion_transptr"/>
</dbReference>
<name>A0A255IQI7_9FIRM</name>
<keyword evidence="4 9" id="KW-0762">Sugar transport</keyword>
<dbReference type="Pfam" id="PF00359">
    <property type="entry name" value="PTS_EIIA_2"/>
    <property type="match status" value="1"/>
</dbReference>
<evidence type="ECO:0000256" key="1">
    <source>
        <dbReference type="ARBA" id="ARBA00004496"/>
    </source>
</evidence>
<reference evidence="9 10" key="1">
    <citation type="journal article" date="2017" name="Genome Announc.">
        <title>Draft Genome Sequence of a Sporulating and Motile Strain of Lachnotalea glycerini Isolated from Water in Quebec City, Canada.</title>
        <authorList>
            <person name="Maheux A.F."/>
            <person name="Boudreau D.K."/>
            <person name="Berube E."/>
            <person name="Boissinot M."/>
            <person name="Raymond F."/>
            <person name="Brodeur S."/>
            <person name="Corbeil J."/>
            <person name="Isabel S."/>
            <person name="Omar R.F."/>
            <person name="Bergeron M.G."/>
        </authorList>
    </citation>
    <scope>NUCLEOTIDE SEQUENCE [LARGE SCALE GENOMIC DNA]</scope>
    <source>
        <strain evidence="9 10">CCRI-19302</strain>
    </source>
</reference>
<feature type="domain" description="PTS EIIA type-2" evidence="7">
    <location>
        <begin position="5"/>
        <end position="149"/>
    </location>
</feature>
<dbReference type="GO" id="GO:0005737">
    <property type="term" value="C:cytoplasm"/>
    <property type="evidence" value="ECO:0007669"/>
    <property type="project" value="UniProtKB-SubCell"/>
</dbReference>
<evidence type="ECO:0000259" key="7">
    <source>
        <dbReference type="PROSITE" id="PS51094"/>
    </source>
</evidence>
<dbReference type="SUPFAM" id="SSF55804">
    <property type="entry name" value="Phoshotransferase/anion transport protein"/>
    <property type="match status" value="1"/>
</dbReference>
<keyword evidence="10" id="KW-1185">Reference proteome</keyword>
<dbReference type="EMBL" id="QICS01000008">
    <property type="protein sequence ID" value="PXV88333.1"/>
    <property type="molecule type" value="Genomic_DNA"/>
</dbReference>
<dbReference type="InterPro" id="IPR002178">
    <property type="entry name" value="PTS_EIIA_type-2_dom"/>
</dbReference>
<dbReference type="EMBL" id="NOKA02000120">
    <property type="protein sequence ID" value="RDY27129.1"/>
    <property type="molecule type" value="Genomic_DNA"/>
</dbReference>
<dbReference type="Proteomes" id="UP000216411">
    <property type="component" value="Unassembled WGS sequence"/>
</dbReference>
<proteinExistence type="predicted"/>
<dbReference type="FunFam" id="3.40.930.10:FF:000009">
    <property type="entry name" value="PTS system, fructose specific IIABC component"/>
    <property type="match status" value="1"/>
</dbReference>
<sequence>MELIEMMNEELVKFDFEADSKEDAINKIGNLMYESKIVSDKEKYIEGVFQREKECSTGIGMGVAIPHCKCNAVNKAAFALIKLKNEMEWSSLDNEPVKYIIMLAAPDNSDNIHLKMLSLLAKNLMEDDFRNKLIEAESIETIKNLFREGER</sequence>
<accession>A0A255IQI7</accession>
<keyword evidence="3" id="KW-0597">Phosphoprotein</keyword>
<dbReference type="InterPro" id="IPR051541">
    <property type="entry name" value="PTS_SugarTrans_NitroReg"/>
</dbReference>
<dbReference type="RefSeq" id="WP_094376294.1">
    <property type="nucleotide sequence ID" value="NZ_NOKA02000120.1"/>
</dbReference>
<dbReference type="Gene3D" id="3.40.930.10">
    <property type="entry name" value="Mannitol-specific EII, Chain A"/>
    <property type="match status" value="1"/>
</dbReference>
<keyword evidence="6" id="KW-0598">Phosphotransferase system</keyword>
<evidence type="ECO:0000256" key="3">
    <source>
        <dbReference type="ARBA" id="ARBA00022553"/>
    </source>
</evidence>
<dbReference type="PANTHER" id="PTHR47738:SF2">
    <property type="entry name" value="PTS SYSTEM FRUCTOSE-LIKE EIIA COMPONENT"/>
    <property type="match status" value="1"/>
</dbReference>
<evidence type="ECO:0000313" key="10">
    <source>
        <dbReference type="Proteomes" id="UP000216411"/>
    </source>
</evidence>
<evidence type="ECO:0000313" key="9">
    <source>
        <dbReference type="EMBL" id="RDY27129.1"/>
    </source>
</evidence>
<comment type="caution">
    <text evidence="9">The sequence shown here is derived from an EMBL/GenBank/DDBJ whole genome shotgun (WGS) entry which is preliminary data.</text>
</comment>
<evidence type="ECO:0000313" key="8">
    <source>
        <dbReference type="EMBL" id="PXV88333.1"/>
    </source>
</evidence>
<evidence type="ECO:0000256" key="2">
    <source>
        <dbReference type="ARBA" id="ARBA00022448"/>
    </source>
</evidence>
<keyword evidence="5" id="KW-0808">Transferase</keyword>
<comment type="subcellular location">
    <subcellularLocation>
        <location evidence="1">Cytoplasm</location>
    </subcellularLocation>
</comment>
<dbReference type="PROSITE" id="PS51094">
    <property type="entry name" value="PTS_EIIA_TYPE_2"/>
    <property type="match status" value="1"/>
</dbReference>
<dbReference type="CDD" id="cd00211">
    <property type="entry name" value="PTS_IIA_fru"/>
    <property type="match status" value="1"/>
</dbReference>